<keyword evidence="5" id="KW-0547">Nucleotide-binding</keyword>
<evidence type="ECO:0000313" key="10">
    <source>
        <dbReference type="EMBL" id="HCE18576.1"/>
    </source>
</evidence>
<dbReference type="InterPro" id="IPR003439">
    <property type="entry name" value="ABC_transporter-like_ATP-bd"/>
</dbReference>
<name>A0A3D1JLP1_9CHLR</name>
<evidence type="ECO:0000256" key="2">
    <source>
        <dbReference type="ARBA" id="ARBA00022448"/>
    </source>
</evidence>
<evidence type="ECO:0000256" key="7">
    <source>
        <dbReference type="ARBA" id="ARBA00022967"/>
    </source>
</evidence>
<dbReference type="Pfam" id="PF00005">
    <property type="entry name" value="ABC_tran"/>
    <property type="match status" value="2"/>
</dbReference>
<dbReference type="AlphaFoldDB" id="A0A3D1JLP1"/>
<dbReference type="InterPro" id="IPR003593">
    <property type="entry name" value="AAA+_ATPase"/>
</dbReference>
<protein>
    <submittedName>
        <fullName evidence="10">Heme ABC transporter ATP-binding protein</fullName>
    </submittedName>
</protein>
<dbReference type="CDD" id="cd03216">
    <property type="entry name" value="ABC_Carb_Monos_I"/>
    <property type="match status" value="1"/>
</dbReference>
<dbReference type="PANTHER" id="PTHR43790:SF4">
    <property type="entry name" value="GUANOSINE IMPORT ATP-BINDING PROTEIN NUPO"/>
    <property type="match status" value="1"/>
</dbReference>
<proteinExistence type="predicted"/>
<sequence>MAQPDATHPPENVVQMRKIVKRFPGVLANDHVDFELRRGEIHALLGENGAGKSTLMNILAGLYRPDSGSILVEGRPVNFATPRDAIRAGIGMIHQHFMLVPSQTVTENILLGLEEPRFRLQLARYDQRVAELGERFGMKVDPRARVWQLSVGEQQRVEILKMLYRGAEILIMDEPTAVLAPTEVEELFSILRTMTREGKSIIFISHKLHEVMAISDRITVLRRGRVTASNLNTREVTRAELARLMVGREVIFSLDKKPVTPGQVVLKVEDLWAENDKGLPALRGVNLTVRQGEIVGLAGVAGNGQRELAEVITGLRKATRGRVFVSGEDITNRPVRQGIRRGVSHIPEDRTHVGSAPNLSVTDNVIMKNYNQPPISRGWILNAVAANGYAERLKKEYDIIVPTLQTPVRMLSGGNLQRVILAREISSQPTLMIAMQPTRGLDVGAIEGVHRLLLAQRENGAAILLISEELEELIDLSDRVVVIYEGKIMGEVSDGNVEEIGMMMTGIPQDAIRAGEADHDR</sequence>
<dbReference type="STRING" id="229919.GCA_001050195_02663"/>
<dbReference type="FunFam" id="3.40.50.300:FF:000127">
    <property type="entry name" value="Ribose import ATP-binding protein RbsA"/>
    <property type="match status" value="1"/>
</dbReference>
<dbReference type="EMBL" id="DPBP01000047">
    <property type="protein sequence ID" value="HCE18576.1"/>
    <property type="molecule type" value="Genomic_DNA"/>
</dbReference>
<dbReference type="SMART" id="SM00382">
    <property type="entry name" value="AAA"/>
    <property type="match status" value="1"/>
</dbReference>
<keyword evidence="4" id="KW-0677">Repeat</keyword>
<keyword evidence="8" id="KW-0472">Membrane</keyword>
<evidence type="ECO:0000256" key="3">
    <source>
        <dbReference type="ARBA" id="ARBA00022475"/>
    </source>
</evidence>
<evidence type="ECO:0000259" key="9">
    <source>
        <dbReference type="PROSITE" id="PS50893"/>
    </source>
</evidence>
<dbReference type="PANTHER" id="PTHR43790">
    <property type="entry name" value="CARBOHYDRATE TRANSPORT ATP-BINDING PROTEIN MG119-RELATED"/>
    <property type="match status" value="1"/>
</dbReference>
<dbReference type="CDD" id="cd03215">
    <property type="entry name" value="ABC_Carb_Monos_II"/>
    <property type="match status" value="1"/>
</dbReference>
<evidence type="ECO:0000256" key="5">
    <source>
        <dbReference type="ARBA" id="ARBA00022741"/>
    </source>
</evidence>
<dbReference type="GO" id="GO:0005524">
    <property type="term" value="F:ATP binding"/>
    <property type="evidence" value="ECO:0007669"/>
    <property type="project" value="UniProtKB-KW"/>
</dbReference>
<evidence type="ECO:0000256" key="8">
    <source>
        <dbReference type="ARBA" id="ARBA00023136"/>
    </source>
</evidence>
<dbReference type="InterPro" id="IPR050107">
    <property type="entry name" value="ABC_carbohydrate_import_ATPase"/>
</dbReference>
<keyword evidence="3" id="KW-1003">Cell membrane</keyword>
<organism evidence="10 11">
    <name type="scientific">Anaerolinea thermolimosa</name>
    <dbReference type="NCBI Taxonomy" id="229919"/>
    <lineage>
        <taxon>Bacteria</taxon>
        <taxon>Bacillati</taxon>
        <taxon>Chloroflexota</taxon>
        <taxon>Anaerolineae</taxon>
        <taxon>Anaerolineales</taxon>
        <taxon>Anaerolineaceae</taxon>
        <taxon>Anaerolinea</taxon>
    </lineage>
</organism>
<dbReference type="InterPro" id="IPR017871">
    <property type="entry name" value="ABC_transporter-like_CS"/>
</dbReference>
<evidence type="ECO:0000256" key="1">
    <source>
        <dbReference type="ARBA" id="ARBA00004202"/>
    </source>
</evidence>
<evidence type="ECO:0000256" key="6">
    <source>
        <dbReference type="ARBA" id="ARBA00022840"/>
    </source>
</evidence>
<accession>A0A3D1JLP1</accession>
<dbReference type="Gene3D" id="3.40.50.300">
    <property type="entry name" value="P-loop containing nucleotide triphosphate hydrolases"/>
    <property type="match status" value="2"/>
</dbReference>
<evidence type="ECO:0000256" key="4">
    <source>
        <dbReference type="ARBA" id="ARBA00022737"/>
    </source>
</evidence>
<dbReference type="Proteomes" id="UP000264141">
    <property type="component" value="Unassembled WGS sequence"/>
</dbReference>
<reference evidence="10 11" key="1">
    <citation type="journal article" date="2018" name="Nat. Biotechnol.">
        <title>A standardized bacterial taxonomy based on genome phylogeny substantially revises the tree of life.</title>
        <authorList>
            <person name="Parks D.H."/>
            <person name="Chuvochina M."/>
            <person name="Waite D.W."/>
            <person name="Rinke C."/>
            <person name="Skarshewski A."/>
            <person name="Chaumeil P.A."/>
            <person name="Hugenholtz P."/>
        </authorList>
    </citation>
    <scope>NUCLEOTIDE SEQUENCE [LARGE SCALE GENOMIC DNA]</scope>
    <source>
        <strain evidence="10">UBA8781</strain>
    </source>
</reference>
<keyword evidence="7" id="KW-1278">Translocase</keyword>
<dbReference type="SUPFAM" id="SSF52540">
    <property type="entry name" value="P-loop containing nucleoside triphosphate hydrolases"/>
    <property type="match status" value="2"/>
</dbReference>
<comment type="caution">
    <text evidence="10">The sequence shown here is derived from an EMBL/GenBank/DDBJ whole genome shotgun (WGS) entry which is preliminary data.</text>
</comment>
<dbReference type="GO" id="GO:0016887">
    <property type="term" value="F:ATP hydrolysis activity"/>
    <property type="evidence" value="ECO:0007669"/>
    <property type="project" value="InterPro"/>
</dbReference>
<gene>
    <name evidence="10" type="ORF">DEQ80_12025</name>
</gene>
<dbReference type="PROSITE" id="PS50893">
    <property type="entry name" value="ABC_TRANSPORTER_2"/>
    <property type="match status" value="2"/>
</dbReference>
<feature type="domain" description="ABC transporter" evidence="9">
    <location>
        <begin position="14"/>
        <end position="248"/>
    </location>
</feature>
<keyword evidence="6 10" id="KW-0067">ATP-binding</keyword>
<evidence type="ECO:0000313" key="11">
    <source>
        <dbReference type="Proteomes" id="UP000264141"/>
    </source>
</evidence>
<comment type="subcellular location">
    <subcellularLocation>
        <location evidence="1">Cell membrane</location>
        <topology evidence="1">Peripheral membrane protein</topology>
    </subcellularLocation>
</comment>
<dbReference type="PROSITE" id="PS00211">
    <property type="entry name" value="ABC_TRANSPORTER_1"/>
    <property type="match status" value="2"/>
</dbReference>
<dbReference type="GO" id="GO:0005886">
    <property type="term" value="C:plasma membrane"/>
    <property type="evidence" value="ECO:0007669"/>
    <property type="project" value="UniProtKB-SubCell"/>
</dbReference>
<keyword evidence="2" id="KW-0813">Transport</keyword>
<feature type="domain" description="ABC transporter" evidence="9">
    <location>
        <begin position="266"/>
        <end position="510"/>
    </location>
</feature>
<dbReference type="InterPro" id="IPR027417">
    <property type="entry name" value="P-loop_NTPase"/>
</dbReference>